<keyword evidence="2" id="KW-1133">Transmembrane helix</keyword>
<reference evidence="3 4" key="1">
    <citation type="submission" date="2011-08" db="EMBL/GenBank/DDBJ databases">
        <title>The Genome Sequence of Plasmodium vivax India VII.</title>
        <authorList>
            <consortium name="The Broad Institute Genome Sequencing Platform"/>
            <consortium name="The Broad Institute Genome Sequencing Center for Infectious Disease"/>
            <person name="Neafsey D."/>
            <person name="Carlton J."/>
            <person name="Barnwell J."/>
            <person name="Collins W."/>
            <person name="Escalante A."/>
            <person name="Mullikin J."/>
            <person name="Saul A."/>
            <person name="Guigo R."/>
            <person name="Camara F."/>
            <person name="Young S.K."/>
            <person name="Zeng Q."/>
            <person name="Gargeya S."/>
            <person name="Fitzgerald M."/>
            <person name="Haas B."/>
            <person name="Abouelleil A."/>
            <person name="Alvarado L."/>
            <person name="Arachchi H.M."/>
            <person name="Berlin A."/>
            <person name="Brown A."/>
            <person name="Chapman S.B."/>
            <person name="Chen Z."/>
            <person name="Dunbar C."/>
            <person name="Freedman E."/>
            <person name="Gearin G."/>
            <person name="Gellesch M."/>
            <person name="Goldberg J."/>
            <person name="Griggs A."/>
            <person name="Gujja S."/>
            <person name="Heiman D."/>
            <person name="Howarth C."/>
            <person name="Larson L."/>
            <person name="Lui A."/>
            <person name="MacDonald P.J.P."/>
            <person name="Montmayeur A."/>
            <person name="Murphy C."/>
            <person name="Neiman D."/>
            <person name="Pearson M."/>
            <person name="Priest M."/>
            <person name="Roberts A."/>
            <person name="Saif S."/>
            <person name="Shea T."/>
            <person name="Shenoy N."/>
            <person name="Sisk P."/>
            <person name="Stolte C."/>
            <person name="Sykes S."/>
            <person name="Wortman J."/>
            <person name="Nusbaum C."/>
            <person name="Birren B."/>
        </authorList>
    </citation>
    <scope>NUCLEOTIDE SEQUENCE [LARGE SCALE GENOMIC DNA]</scope>
    <source>
        <strain evidence="3 4">India VII</strain>
    </source>
</reference>
<feature type="transmembrane region" description="Helical" evidence="2">
    <location>
        <begin position="205"/>
        <end position="227"/>
    </location>
</feature>
<feature type="region of interest" description="Disordered" evidence="1">
    <location>
        <begin position="180"/>
        <end position="200"/>
    </location>
</feature>
<name>A0A0J9SD56_PLAVI</name>
<dbReference type="Proteomes" id="UP000053562">
    <property type="component" value="Unassembled WGS sequence"/>
</dbReference>
<sequence>MIQNEFYVACGNTVFKRFLHEFDNVNDDYLNYIKEINDPILRHISLYLVQYYIDGHYYYSYSHSSHKNGACDYLKRWLLERKDLFTYGEKCPTKMKLWQDHVEPLWDKLEKGYPIQNHGGISWCKNEYPISQKTEYPHVLRSLNCEECTSKESSSAQCPPPSVQTQSTCRPCPVYVSSPETVPPQEAGHPPKTDQLSGTDRTKNLAVTSGFTAVGTLGTLFFLYRVIYKQ</sequence>
<evidence type="ECO:0000256" key="1">
    <source>
        <dbReference type="SAM" id="MobiDB-lite"/>
    </source>
</evidence>
<evidence type="ECO:0000313" key="3">
    <source>
        <dbReference type="EMBL" id="KMZ80606.1"/>
    </source>
</evidence>
<dbReference type="AlphaFoldDB" id="A0A0J9SD56"/>
<gene>
    <name evidence="3" type="ORF">PVIIG_04391</name>
</gene>
<dbReference type="EMBL" id="KQ234275">
    <property type="protein sequence ID" value="KMZ80606.1"/>
    <property type="molecule type" value="Genomic_DNA"/>
</dbReference>
<proteinExistence type="predicted"/>
<evidence type="ECO:0000313" key="4">
    <source>
        <dbReference type="Proteomes" id="UP000053562"/>
    </source>
</evidence>
<keyword evidence="2" id="KW-0472">Membrane</keyword>
<dbReference type="OrthoDB" id="389196at2759"/>
<protein>
    <submittedName>
        <fullName evidence="3">Uncharacterized protein</fullName>
    </submittedName>
</protein>
<accession>A0A0J9SD56</accession>
<keyword evidence="2" id="KW-0812">Transmembrane</keyword>
<organism evidence="3 4">
    <name type="scientific">Plasmodium vivax India VII</name>
    <dbReference type="NCBI Taxonomy" id="1077284"/>
    <lineage>
        <taxon>Eukaryota</taxon>
        <taxon>Sar</taxon>
        <taxon>Alveolata</taxon>
        <taxon>Apicomplexa</taxon>
        <taxon>Aconoidasida</taxon>
        <taxon>Haemosporida</taxon>
        <taxon>Plasmodiidae</taxon>
        <taxon>Plasmodium</taxon>
        <taxon>Plasmodium (Plasmodium)</taxon>
    </lineage>
</organism>
<evidence type="ECO:0000256" key="2">
    <source>
        <dbReference type="SAM" id="Phobius"/>
    </source>
</evidence>